<feature type="domain" description="Glycoside hydrolase family 31 TIM barrel" evidence="13">
    <location>
        <begin position="409"/>
        <end position="735"/>
    </location>
</feature>
<dbReference type="FunFam" id="2.60.40.1180:FF:000023">
    <property type="entry name" value="neutral alpha-glucosidase AB isoform X2"/>
    <property type="match status" value="1"/>
</dbReference>
<dbReference type="InterPro" id="IPR017853">
    <property type="entry name" value="GH"/>
</dbReference>
<evidence type="ECO:0000256" key="1">
    <source>
        <dbReference type="ARBA" id="ARBA00004240"/>
    </source>
</evidence>
<comment type="similarity">
    <text evidence="3 10">Belongs to the glycosyl hydrolase 31 family.</text>
</comment>
<keyword evidence="5 10" id="KW-0378">Hydrolase</keyword>
<dbReference type="GO" id="GO:0030246">
    <property type="term" value="F:carbohydrate binding"/>
    <property type="evidence" value="ECO:0007669"/>
    <property type="project" value="InterPro"/>
</dbReference>
<evidence type="ECO:0000256" key="4">
    <source>
        <dbReference type="ARBA" id="ARBA00022729"/>
    </source>
</evidence>
<dbReference type="GO" id="GO:0005975">
    <property type="term" value="P:carbohydrate metabolic process"/>
    <property type="evidence" value="ECO:0007669"/>
    <property type="project" value="InterPro"/>
</dbReference>
<feature type="region of interest" description="Disordered" evidence="11">
    <location>
        <begin position="221"/>
        <end position="260"/>
    </location>
</feature>
<keyword evidence="8 10" id="KW-0326">Glycosidase</keyword>
<dbReference type="InterPro" id="IPR048395">
    <property type="entry name" value="Glyco_hydro_31_C"/>
</dbReference>
<dbReference type="InterPro" id="IPR030458">
    <property type="entry name" value="Glyco_hydro_31_AS"/>
</dbReference>
<evidence type="ECO:0000256" key="8">
    <source>
        <dbReference type="ARBA" id="ARBA00023295"/>
    </source>
</evidence>
<evidence type="ECO:0000256" key="9">
    <source>
        <dbReference type="ARBA" id="ARBA00042895"/>
    </source>
</evidence>
<dbReference type="CDD" id="cd06603">
    <property type="entry name" value="GH31_GANC_GANAB_alpha"/>
    <property type="match status" value="1"/>
</dbReference>
<keyword evidence="12" id="KW-0472">Membrane</keyword>
<dbReference type="InterPro" id="IPR033403">
    <property type="entry name" value="DUF5110"/>
</dbReference>
<keyword evidence="12" id="KW-1133">Transmembrane helix</keyword>
<dbReference type="Gene3D" id="3.20.20.80">
    <property type="entry name" value="Glycosidases"/>
    <property type="match status" value="2"/>
</dbReference>
<dbReference type="GO" id="GO:0090599">
    <property type="term" value="F:alpha-glucosidase activity"/>
    <property type="evidence" value="ECO:0007669"/>
    <property type="project" value="UniProtKB-ARBA"/>
</dbReference>
<dbReference type="GO" id="GO:0006491">
    <property type="term" value="P:N-glycan processing"/>
    <property type="evidence" value="ECO:0007669"/>
    <property type="project" value="TreeGrafter"/>
</dbReference>
<dbReference type="OrthoDB" id="3237269at2759"/>
<evidence type="ECO:0000256" key="2">
    <source>
        <dbReference type="ARBA" id="ARBA00004833"/>
    </source>
</evidence>
<dbReference type="Pfam" id="PF01055">
    <property type="entry name" value="Glyco_hydro_31_2nd"/>
    <property type="match status" value="1"/>
</dbReference>
<feature type="domain" description="Glycoside hydrolase family 31 N-terminal" evidence="14">
    <location>
        <begin position="112"/>
        <end position="348"/>
    </location>
</feature>
<feature type="domain" description="Glycosyl hydrolase family 31 C-terminal" evidence="16">
    <location>
        <begin position="744"/>
        <end position="831"/>
    </location>
</feature>
<dbReference type="Proteomes" id="UP000789831">
    <property type="component" value="Unassembled WGS sequence"/>
</dbReference>
<dbReference type="CDD" id="cd14752">
    <property type="entry name" value="GH31_N"/>
    <property type="match status" value="1"/>
</dbReference>
<protein>
    <recommendedName>
        <fullName evidence="9">Glucosidase II subunit alpha</fullName>
    </recommendedName>
</protein>
<keyword evidence="4" id="KW-0732">Signal</keyword>
<dbReference type="PROSITE" id="PS00129">
    <property type="entry name" value="GLYCOSYL_HYDROL_F31_1"/>
    <property type="match status" value="1"/>
</dbReference>
<sequence>NQPLETTSLAKVEIMALKSTITSLSLQIFIYLCIGLLIIMTYIPQIGTVKQHDFKTCDQSSFCRRNRAYADRALADPTFFSPYVVKENSVLLKDGVLSGELINTQNQHLFVFELHLLEGSISRLRINEKSPLKPRYDEVKNFALARELPNTMNYTEKPINPKDHDSLTKTSIYFGNKKQTLVVVHHSPFRIEFLVNDIPIVTLNDRGFFNFEYLRTKNQAKVNDDQTSDESNSKGTADQDEDGSWEETFNGKTDSKPNGPESIALDISFPGFGHVYGIPEHASSLSLKETRGAEGGYSEPYRLYNLDVFEYELDNPMALYGSIPFMMAHRKGVSAAVLWLNSAETWVDIVKIKEDKHGLSMLLNFGKNLPTSTHTHWISESGIVDLFVFLGPTPVDIFRQYGSLTGYTALPQYFSIAYHQCRWNYINQQDIDEVDYGFDTNEIPVDVLWLDIEHTVGKKYFTWDPEKFPDPEKMQNSLAVKGRKLVTIIDPHLKRDDDYYIYKESKELDILVKEPNGDDFAGWCWPGSSSWIDYTNPAAREWWGLQFKLDKYQGSTENLFVWNDMNEPSVFSGPEITMPKDIIHHNSWEHRNVHNVYGILLHAATAQGLINRSTIRKRPFVLSRAFYVGTQRYGAIWTGDNMAQWSHLAASSPMLLSIGISGISFAGADVGGFFGNPDIELLVRWYQTGAFQPFFRAHAHIDTKRREPWLFGEPHTTHIRNAIRERYALLPHWYTVFQHANVTGMPVIRPMFVVFPDDEETFEIEDQYFVGDSLLVKPIVTEGQTSTDIYLSNNEIYYDYFTFEPIRGSGRIKVDAPIEKIPVLLRGGSIIPRKQRIRQSSALMRLDPLTLLVGIDQKGEAKGSLYMDDGETYNYQNGDYIHRNIIYSYNKLTSTSFPINGDNTNFKKSIKDIRVERVIIIGLSRTPKKVLAYHDDSDEINNNQELTFTWGQKDVVGTGVTFTNTNDKVLVIKDPKVLIWRDWTIEIVF</sequence>
<keyword evidence="12" id="KW-0812">Transmembrane</keyword>
<dbReference type="FunFam" id="3.20.20.80:FF:000046">
    <property type="entry name" value="Glucosidase alpha, neutral C"/>
    <property type="match status" value="1"/>
</dbReference>
<dbReference type="GO" id="GO:0017177">
    <property type="term" value="C:glucosidase II complex"/>
    <property type="evidence" value="ECO:0007669"/>
    <property type="project" value="TreeGrafter"/>
</dbReference>
<dbReference type="Pfam" id="PF21365">
    <property type="entry name" value="Glyco_hydro_31_3rd"/>
    <property type="match status" value="1"/>
</dbReference>
<evidence type="ECO:0000259" key="16">
    <source>
        <dbReference type="Pfam" id="PF21365"/>
    </source>
</evidence>
<dbReference type="PANTHER" id="PTHR22762:SF54">
    <property type="entry name" value="BCDNA.GH04962"/>
    <property type="match status" value="1"/>
</dbReference>
<dbReference type="AlphaFoldDB" id="A0A9N9DM86"/>
<dbReference type="InterPro" id="IPR025887">
    <property type="entry name" value="Glyco_hydro_31_N_dom"/>
</dbReference>
<dbReference type="Pfam" id="PF13802">
    <property type="entry name" value="Gal_mutarotas_2"/>
    <property type="match status" value="1"/>
</dbReference>
<dbReference type="InterPro" id="IPR011013">
    <property type="entry name" value="Gal_mutarotase_sf_dom"/>
</dbReference>
<evidence type="ECO:0000313" key="17">
    <source>
        <dbReference type="EMBL" id="CAG8640933.1"/>
    </source>
</evidence>
<comment type="caution">
    <text evidence="17">The sequence shown here is derived from an EMBL/GenBank/DDBJ whole genome shotgun (WGS) entry which is preliminary data.</text>
</comment>
<dbReference type="InterPro" id="IPR000322">
    <property type="entry name" value="Glyco_hydro_31_TIM"/>
</dbReference>
<dbReference type="PANTHER" id="PTHR22762">
    <property type="entry name" value="ALPHA-GLUCOSIDASE"/>
    <property type="match status" value="1"/>
</dbReference>
<accession>A0A9N9DM86</accession>
<evidence type="ECO:0000256" key="12">
    <source>
        <dbReference type="SAM" id="Phobius"/>
    </source>
</evidence>
<dbReference type="SUPFAM" id="SSF74650">
    <property type="entry name" value="Galactose mutarotase-like"/>
    <property type="match status" value="1"/>
</dbReference>
<organism evidence="17 18">
    <name type="scientific">Ambispora gerdemannii</name>
    <dbReference type="NCBI Taxonomy" id="144530"/>
    <lineage>
        <taxon>Eukaryota</taxon>
        <taxon>Fungi</taxon>
        <taxon>Fungi incertae sedis</taxon>
        <taxon>Mucoromycota</taxon>
        <taxon>Glomeromycotina</taxon>
        <taxon>Glomeromycetes</taxon>
        <taxon>Archaeosporales</taxon>
        <taxon>Ambisporaceae</taxon>
        <taxon>Ambispora</taxon>
    </lineage>
</organism>
<comment type="subcellular location">
    <subcellularLocation>
        <location evidence="1">Endoplasmic reticulum</location>
    </subcellularLocation>
</comment>
<name>A0A9N9DM86_9GLOM</name>
<evidence type="ECO:0000313" key="18">
    <source>
        <dbReference type="Proteomes" id="UP000789831"/>
    </source>
</evidence>
<gene>
    <name evidence="17" type="ORF">AGERDE_LOCUS10973</name>
</gene>
<dbReference type="SUPFAM" id="SSF51011">
    <property type="entry name" value="Glycosyl hydrolase domain"/>
    <property type="match status" value="1"/>
</dbReference>
<dbReference type="SUPFAM" id="SSF51445">
    <property type="entry name" value="(Trans)glycosidases"/>
    <property type="match status" value="1"/>
</dbReference>
<evidence type="ECO:0000259" key="14">
    <source>
        <dbReference type="Pfam" id="PF13802"/>
    </source>
</evidence>
<evidence type="ECO:0000256" key="5">
    <source>
        <dbReference type="ARBA" id="ARBA00022801"/>
    </source>
</evidence>
<dbReference type="InterPro" id="IPR013780">
    <property type="entry name" value="Glyco_hydro_b"/>
</dbReference>
<evidence type="ECO:0000256" key="3">
    <source>
        <dbReference type="ARBA" id="ARBA00007806"/>
    </source>
</evidence>
<comment type="pathway">
    <text evidence="2">Glycan metabolism; N-glycan metabolism.</text>
</comment>
<keyword evidence="6" id="KW-0256">Endoplasmic reticulum</keyword>
<dbReference type="Pfam" id="PF17137">
    <property type="entry name" value="DUF5110"/>
    <property type="match status" value="1"/>
</dbReference>
<evidence type="ECO:0000256" key="6">
    <source>
        <dbReference type="ARBA" id="ARBA00022824"/>
    </source>
</evidence>
<dbReference type="FunFam" id="3.20.20.80:FF:000039">
    <property type="entry name" value="Glucosidase, alpha neutral C"/>
    <property type="match status" value="1"/>
</dbReference>
<keyword evidence="18" id="KW-1185">Reference proteome</keyword>
<evidence type="ECO:0000259" key="15">
    <source>
        <dbReference type="Pfam" id="PF17137"/>
    </source>
</evidence>
<feature type="non-terminal residue" evidence="17">
    <location>
        <position position="989"/>
    </location>
</feature>
<feature type="transmembrane region" description="Helical" evidence="12">
    <location>
        <begin position="21"/>
        <end position="43"/>
    </location>
</feature>
<evidence type="ECO:0000256" key="11">
    <source>
        <dbReference type="SAM" id="MobiDB-lite"/>
    </source>
</evidence>
<dbReference type="EMBL" id="CAJVPL010003944">
    <property type="protein sequence ID" value="CAG8640933.1"/>
    <property type="molecule type" value="Genomic_DNA"/>
</dbReference>
<proteinExistence type="inferred from homology"/>
<reference evidence="17" key="1">
    <citation type="submission" date="2021-06" db="EMBL/GenBank/DDBJ databases">
        <authorList>
            <person name="Kallberg Y."/>
            <person name="Tangrot J."/>
            <person name="Rosling A."/>
        </authorList>
    </citation>
    <scope>NUCLEOTIDE SEQUENCE</scope>
    <source>
        <strain evidence="17">MT106</strain>
    </source>
</reference>
<dbReference type="Gene3D" id="2.60.40.1760">
    <property type="entry name" value="glycosyl hydrolase (family 31)"/>
    <property type="match status" value="1"/>
</dbReference>
<evidence type="ECO:0000256" key="10">
    <source>
        <dbReference type="RuleBase" id="RU361185"/>
    </source>
</evidence>
<evidence type="ECO:0000259" key="13">
    <source>
        <dbReference type="Pfam" id="PF01055"/>
    </source>
</evidence>
<feature type="domain" description="DUF5110" evidence="15">
    <location>
        <begin position="848"/>
        <end position="906"/>
    </location>
</feature>
<keyword evidence="7" id="KW-0325">Glycoprotein</keyword>
<dbReference type="Gene3D" id="2.60.40.1180">
    <property type="entry name" value="Golgi alpha-mannosidase II"/>
    <property type="match status" value="2"/>
</dbReference>
<evidence type="ECO:0000256" key="7">
    <source>
        <dbReference type="ARBA" id="ARBA00023180"/>
    </source>
</evidence>